<feature type="transmembrane region" description="Helical" evidence="8">
    <location>
        <begin position="354"/>
        <end position="375"/>
    </location>
</feature>
<evidence type="ECO:0000259" key="12">
    <source>
        <dbReference type="Pfam" id="PF21082"/>
    </source>
</evidence>
<feature type="transmembrane region" description="Helical" evidence="8">
    <location>
        <begin position="422"/>
        <end position="441"/>
    </location>
</feature>
<dbReference type="PANTHER" id="PTHR30347">
    <property type="entry name" value="POTASSIUM CHANNEL RELATED"/>
    <property type="match status" value="1"/>
</dbReference>
<keyword evidence="5 8" id="KW-1133">Transmembrane helix</keyword>
<dbReference type="InterPro" id="IPR011014">
    <property type="entry name" value="MscS_channel_TM-2"/>
</dbReference>
<feature type="domain" description="Mechanosensitive ion channel MscS" evidence="10">
    <location>
        <begin position="669"/>
        <end position="736"/>
    </location>
</feature>
<dbReference type="Pfam" id="PF21082">
    <property type="entry name" value="MS_channel_3rd"/>
    <property type="match status" value="1"/>
</dbReference>
<feature type="transmembrane region" description="Helical" evidence="8">
    <location>
        <begin position="462"/>
        <end position="483"/>
    </location>
</feature>
<dbReference type="InterPro" id="IPR011066">
    <property type="entry name" value="MscS_channel_C_sf"/>
</dbReference>
<accession>A0A6M1U0N0</accession>
<feature type="compositionally biased region" description="Low complexity" evidence="7">
    <location>
        <begin position="35"/>
        <end position="50"/>
    </location>
</feature>
<keyword evidence="14" id="KW-1185">Reference proteome</keyword>
<protein>
    <submittedName>
        <fullName evidence="13">Mechanosensitive ion channel family protein</fullName>
    </submittedName>
</protein>
<feature type="transmembrane region" description="Helical" evidence="8">
    <location>
        <begin position="534"/>
        <end position="558"/>
    </location>
</feature>
<dbReference type="SUPFAM" id="SSF82861">
    <property type="entry name" value="Mechanosensitive channel protein MscS (YggB), transmembrane region"/>
    <property type="match status" value="1"/>
</dbReference>
<dbReference type="InterPro" id="IPR006686">
    <property type="entry name" value="MscS_channel_CS"/>
</dbReference>
<dbReference type="InterPro" id="IPR049278">
    <property type="entry name" value="MS_channel_C"/>
</dbReference>
<dbReference type="Pfam" id="PF12607">
    <property type="entry name" value="DUF3772"/>
    <property type="match status" value="1"/>
</dbReference>
<feature type="transmembrane region" description="Helical" evidence="8">
    <location>
        <begin position="275"/>
        <end position="293"/>
    </location>
</feature>
<evidence type="ECO:0000256" key="3">
    <source>
        <dbReference type="ARBA" id="ARBA00022475"/>
    </source>
</evidence>
<evidence type="ECO:0000256" key="5">
    <source>
        <dbReference type="ARBA" id="ARBA00022989"/>
    </source>
</evidence>
<dbReference type="Gene3D" id="1.10.287.1260">
    <property type="match status" value="1"/>
</dbReference>
<feature type="transmembrane region" description="Helical" evidence="8">
    <location>
        <begin position="653"/>
        <end position="682"/>
    </location>
</feature>
<feature type="domain" description="Mechanosensitive ion channel MscS C-terminal" evidence="12">
    <location>
        <begin position="745"/>
        <end position="826"/>
    </location>
</feature>
<dbReference type="Gene3D" id="3.30.70.100">
    <property type="match status" value="1"/>
</dbReference>
<evidence type="ECO:0000256" key="9">
    <source>
        <dbReference type="SAM" id="SignalP"/>
    </source>
</evidence>
<feature type="signal peptide" evidence="9">
    <location>
        <begin position="1"/>
        <end position="33"/>
    </location>
</feature>
<reference evidence="13 14" key="1">
    <citation type="submission" date="2020-02" db="EMBL/GenBank/DDBJ databases">
        <title>Rhodobacter translucens sp. nov., a novel bacterium isolated from activated sludge.</title>
        <authorList>
            <person name="Liu J."/>
        </authorList>
    </citation>
    <scope>NUCLEOTIDE SEQUENCE [LARGE SCALE GENOMIC DNA]</scope>
    <source>
        <strain evidence="13 14">HX-7-19</strain>
    </source>
</reference>
<evidence type="ECO:0000313" key="13">
    <source>
        <dbReference type="EMBL" id="NGQ92516.1"/>
    </source>
</evidence>
<dbReference type="Gene3D" id="2.30.30.60">
    <property type="match status" value="1"/>
</dbReference>
<keyword evidence="9" id="KW-0732">Signal</keyword>
<comment type="subcellular location">
    <subcellularLocation>
        <location evidence="1">Cell membrane</location>
        <topology evidence="1">Multi-pass membrane protein</topology>
    </subcellularLocation>
</comment>
<comment type="similarity">
    <text evidence="2">Belongs to the MscS (TC 1.A.23) family.</text>
</comment>
<evidence type="ECO:0000259" key="11">
    <source>
        <dbReference type="Pfam" id="PF12607"/>
    </source>
</evidence>
<evidence type="ECO:0000256" key="6">
    <source>
        <dbReference type="ARBA" id="ARBA00023136"/>
    </source>
</evidence>
<feature type="domain" description="DUF3772" evidence="11">
    <location>
        <begin position="200"/>
        <end position="257"/>
    </location>
</feature>
<evidence type="ECO:0000256" key="8">
    <source>
        <dbReference type="SAM" id="Phobius"/>
    </source>
</evidence>
<name>A0A6M1U0N0_9RHOB</name>
<dbReference type="InterPro" id="IPR052702">
    <property type="entry name" value="MscS-like_channel"/>
</dbReference>
<dbReference type="GO" id="GO:0005886">
    <property type="term" value="C:plasma membrane"/>
    <property type="evidence" value="ECO:0007669"/>
    <property type="project" value="UniProtKB-SubCell"/>
</dbReference>
<evidence type="ECO:0000313" key="14">
    <source>
        <dbReference type="Proteomes" id="UP000474758"/>
    </source>
</evidence>
<dbReference type="InterPro" id="IPR023408">
    <property type="entry name" value="MscS_beta-dom_sf"/>
</dbReference>
<dbReference type="SUPFAM" id="SSF50182">
    <property type="entry name" value="Sm-like ribonucleoproteins"/>
    <property type="match status" value="1"/>
</dbReference>
<dbReference type="GO" id="GO:0008381">
    <property type="term" value="F:mechanosensitive monoatomic ion channel activity"/>
    <property type="evidence" value="ECO:0007669"/>
    <property type="project" value="UniProtKB-ARBA"/>
</dbReference>
<feature type="transmembrane region" description="Helical" evidence="8">
    <location>
        <begin position="314"/>
        <end position="334"/>
    </location>
</feature>
<dbReference type="Pfam" id="PF00924">
    <property type="entry name" value="MS_channel_2nd"/>
    <property type="match status" value="1"/>
</dbReference>
<feature type="transmembrane region" description="Helical" evidence="8">
    <location>
        <begin position="624"/>
        <end position="647"/>
    </location>
</feature>
<proteinExistence type="inferred from homology"/>
<keyword evidence="6 8" id="KW-0472">Membrane</keyword>
<organism evidence="13 14">
    <name type="scientific">Paragemmobacter kunshanensis</name>
    <dbReference type="NCBI Taxonomy" id="2583234"/>
    <lineage>
        <taxon>Bacteria</taxon>
        <taxon>Pseudomonadati</taxon>
        <taxon>Pseudomonadota</taxon>
        <taxon>Alphaproteobacteria</taxon>
        <taxon>Rhodobacterales</taxon>
        <taxon>Paracoccaceae</taxon>
        <taxon>Paragemmobacter</taxon>
    </lineage>
</organism>
<dbReference type="InterPro" id="IPR022249">
    <property type="entry name" value="DUF3772"/>
</dbReference>
<dbReference type="EMBL" id="JAALFE010000018">
    <property type="protein sequence ID" value="NGQ92516.1"/>
    <property type="molecule type" value="Genomic_DNA"/>
</dbReference>
<sequence>MTPGRRPAAARMRGGLVALILAGLIGLAPGARAQEATGQAPATEAPATGGTATGGTATGGTATGGTATGGTATGAVVTTTTTPANPAGRGTAVVVSKGAGKTNALDYDAWERAADRAETTLADPDIDSRIIETLRNQLVDWRAAFLVAQNTNSSRIATLRDQIAALGPAPAEGETEAEEIALRRQQLTDQLVRLQAPGIAAEEAYRRADGLIGEVDRILRERQASQLMQLWPSPINPANWPEALAVLRDVTLAVWTETTLRWMRAETRQGFLDNLPLILVLVLAGTGLMAVAGRILAAAQTRLPKPRTLRGRRVVSLIVSMMQIVLPTIGAVAMAHALTLSGMFGPVGTAAVEALPAVIFAVFTANWLGTLVFPVEEGLDSAGLPVPERRAEGRFLARSIGLVLGVEALRQAVLAVVNHSDAASAVLGFPVLATMAVLIFRMGQLLRRHVRGAVAGEEGATFGLRVLGLLARGVMLTGLAGVLLGAVGYIAAATALVYPSVISLGLVAVLFVAQRLVGDLYGLITRSDAADQEGLIPVLIGFAMTLASLPLFALVWGARADDITELWQRFLAGFQVGATRVSPTDFLIFAIIFAGGYMLTRLFQGALKGSILPRTSLDQGGQNAVISGTGYIGIFLAALLAINFAGIDLSGLAIVAGALSVGIGFGLQNIVSNFVSGIILLIERPVSEGDWIEVGPVTGTVKSISVRSTRIQTFDRSDVIVPNADLVTQQVTNWTRFNLSGRLIVAVTVAYGTDTRKVERVLREIAEAQPMAVLNPPPAVAFMGFGADAMNFEIRMILRDVNFSLSVRTEVNHQIVERFASEGIEIPFAQTEVYLRNVDALGRALRGLNGEAEEAAPMARSAKRAARDKGEEE</sequence>
<dbReference type="InterPro" id="IPR010920">
    <property type="entry name" value="LSM_dom_sf"/>
</dbReference>
<evidence type="ECO:0000256" key="7">
    <source>
        <dbReference type="SAM" id="MobiDB-lite"/>
    </source>
</evidence>
<feature type="chain" id="PRO_5027121243" evidence="9">
    <location>
        <begin position="34"/>
        <end position="873"/>
    </location>
</feature>
<dbReference type="Proteomes" id="UP000474758">
    <property type="component" value="Unassembled WGS sequence"/>
</dbReference>
<evidence type="ECO:0000256" key="1">
    <source>
        <dbReference type="ARBA" id="ARBA00004651"/>
    </source>
</evidence>
<dbReference type="PANTHER" id="PTHR30347:SF1">
    <property type="entry name" value="MECHANOSENSITIVE CHANNEL MSCK"/>
    <property type="match status" value="1"/>
</dbReference>
<gene>
    <name evidence="13" type="ORF">G5V65_16610</name>
</gene>
<feature type="region of interest" description="Disordered" evidence="7">
    <location>
        <begin position="35"/>
        <end position="71"/>
    </location>
</feature>
<dbReference type="PROSITE" id="PS01246">
    <property type="entry name" value="UPF0003"/>
    <property type="match status" value="1"/>
</dbReference>
<dbReference type="SUPFAM" id="SSF82689">
    <property type="entry name" value="Mechanosensitive channel protein MscS (YggB), C-terminal domain"/>
    <property type="match status" value="1"/>
</dbReference>
<evidence type="ECO:0000256" key="4">
    <source>
        <dbReference type="ARBA" id="ARBA00022692"/>
    </source>
</evidence>
<dbReference type="AlphaFoldDB" id="A0A6M1U0N0"/>
<feature type="compositionally biased region" description="Gly residues" evidence="7">
    <location>
        <begin position="51"/>
        <end position="71"/>
    </location>
</feature>
<evidence type="ECO:0000259" key="10">
    <source>
        <dbReference type="Pfam" id="PF00924"/>
    </source>
</evidence>
<feature type="transmembrane region" description="Helical" evidence="8">
    <location>
        <begin position="586"/>
        <end position="603"/>
    </location>
</feature>
<keyword evidence="3" id="KW-1003">Cell membrane</keyword>
<keyword evidence="4 8" id="KW-0812">Transmembrane</keyword>
<dbReference type="InterPro" id="IPR006685">
    <property type="entry name" value="MscS_channel_2nd"/>
</dbReference>
<evidence type="ECO:0000256" key="2">
    <source>
        <dbReference type="ARBA" id="ARBA00008017"/>
    </source>
</evidence>
<comment type="caution">
    <text evidence="13">The sequence shown here is derived from an EMBL/GenBank/DDBJ whole genome shotgun (WGS) entry which is preliminary data.</text>
</comment>
<feature type="transmembrane region" description="Helical" evidence="8">
    <location>
        <begin position="489"/>
        <end position="513"/>
    </location>
</feature>